<dbReference type="OrthoDB" id="9811869at2"/>
<reference evidence="2 3" key="1">
    <citation type="submission" date="2015-09" db="EMBL/GenBank/DDBJ databases">
        <authorList>
            <consortium name="Swine Surveillance"/>
        </authorList>
    </citation>
    <scope>NUCLEOTIDE SEQUENCE [LARGE SCALE GENOMIC DNA]</scope>
    <source>
        <strain evidence="2 3">CECT 4292</strain>
    </source>
</reference>
<name>A0A0P1EC74_9RHOB</name>
<evidence type="ECO:0000313" key="3">
    <source>
        <dbReference type="Proteomes" id="UP000050783"/>
    </source>
</evidence>
<organism evidence="2 3">
    <name type="scientific">Ruegeria atlantica</name>
    <dbReference type="NCBI Taxonomy" id="81569"/>
    <lineage>
        <taxon>Bacteria</taxon>
        <taxon>Pseudomonadati</taxon>
        <taxon>Pseudomonadota</taxon>
        <taxon>Alphaproteobacteria</taxon>
        <taxon>Rhodobacterales</taxon>
        <taxon>Roseobacteraceae</taxon>
        <taxon>Ruegeria</taxon>
    </lineage>
</organism>
<dbReference type="Proteomes" id="UP000050783">
    <property type="component" value="Unassembled WGS sequence"/>
</dbReference>
<evidence type="ECO:0000259" key="1">
    <source>
        <dbReference type="Pfam" id="PF13391"/>
    </source>
</evidence>
<dbReference type="AlphaFoldDB" id="A0A0P1EC74"/>
<proteinExistence type="predicted"/>
<evidence type="ECO:0000313" key="2">
    <source>
        <dbReference type="EMBL" id="CUH46717.1"/>
    </source>
</evidence>
<dbReference type="EMBL" id="CYPU01000017">
    <property type="protein sequence ID" value="CUH46717.1"/>
    <property type="molecule type" value="Genomic_DNA"/>
</dbReference>
<dbReference type="InterPro" id="IPR003615">
    <property type="entry name" value="HNH_nuc"/>
</dbReference>
<gene>
    <name evidence="2" type="ORF">RUA4292_00883</name>
</gene>
<feature type="domain" description="HNH nuclease" evidence="1">
    <location>
        <begin position="153"/>
        <end position="206"/>
    </location>
</feature>
<sequence>MAIESPQSFVTYSASEQAAWQNGFRKNLGQENGWAAFGSTTAKGTIFLASGSDNGSWYVAIDHPGVVAELPFPKACVTHPGIAAYSAAHMSELYPVLTRIYELSVSLPDGPLEEFQAATDGLPEKTEAERLVKQRIGQDIFRNRLISYWQGRCPISDISDTELLRASHIKPWKDCETDAERLDVHNGILLSALWDAAFDKGLVTFKDDGTPEFSSKLSAPAMSSLSGHSKRISGLTAGHKENLIWHRDQVFNP</sequence>
<dbReference type="Pfam" id="PF13391">
    <property type="entry name" value="HNH_2"/>
    <property type="match status" value="1"/>
</dbReference>
<protein>
    <recommendedName>
        <fullName evidence="1">HNH nuclease domain-containing protein</fullName>
    </recommendedName>
</protein>
<dbReference type="GeneID" id="55492157"/>
<dbReference type="RefSeq" id="WP_058276497.1">
    <property type="nucleotide sequence ID" value="NZ_CYPU01000017.1"/>
</dbReference>
<accession>A0A0P1EC74</accession>